<feature type="transmembrane region" description="Helical" evidence="20">
    <location>
        <begin position="680"/>
        <end position="701"/>
    </location>
</feature>
<evidence type="ECO:0000256" key="15">
    <source>
        <dbReference type="ARBA" id="ARBA00040237"/>
    </source>
</evidence>
<evidence type="ECO:0000256" key="1">
    <source>
        <dbReference type="ARBA" id="ARBA00004251"/>
    </source>
</evidence>
<dbReference type="InterPro" id="IPR017977">
    <property type="entry name" value="ZP_dom_CS"/>
</dbReference>
<dbReference type="GO" id="GO:0060468">
    <property type="term" value="P:prevention of polyspermy"/>
    <property type="evidence" value="ECO:0007669"/>
    <property type="project" value="TreeGrafter"/>
</dbReference>
<keyword evidence="2" id="KW-1003">Cell membrane</keyword>
<dbReference type="AlphaFoldDB" id="A0A0N7E4K7"/>
<evidence type="ECO:0000256" key="7">
    <source>
        <dbReference type="ARBA" id="ARBA00022989"/>
    </source>
</evidence>
<keyword evidence="6 20" id="KW-0812">Transmembrane</keyword>
<keyword evidence="9" id="KW-1015">Disulfide bond</keyword>
<evidence type="ECO:0000256" key="17">
    <source>
        <dbReference type="ARBA" id="ARBA00042572"/>
    </source>
</evidence>
<comment type="similarity">
    <text evidence="14">Belongs to the ZP domain family. ZPA subfamily.</text>
</comment>
<keyword evidence="4" id="KW-0272">Extracellular matrix</keyword>
<dbReference type="GO" id="GO:0005886">
    <property type="term" value="C:plasma membrane"/>
    <property type="evidence" value="ECO:0007669"/>
    <property type="project" value="UniProtKB-SubCell"/>
</dbReference>
<evidence type="ECO:0000256" key="5">
    <source>
        <dbReference type="ARBA" id="ARBA00022685"/>
    </source>
</evidence>
<evidence type="ECO:0000256" key="21">
    <source>
        <dbReference type="SAM" id="SignalP"/>
    </source>
</evidence>
<evidence type="ECO:0000256" key="6">
    <source>
        <dbReference type="ARBA" id="ARBA00022692"/>
    </source>
</evidence>
<dbReference type="Gene3D" id="2.60.40.4100">
    <property type="entry name" value="Zona pellucida, ZP-C domain"/>
    <property type="match status" value="1"/>
</dbReference>
<keyword evidence="7 20" id="KW-1133">Transmembrane helix</keyword>
<dbReference type="GO" id="GO:0032190">
    <property type="term" value="F:acrosin binding"/>
    <property type="evidence" value="ECO:0007669"/>
    <property type="project" value="TreeGrafter"/>
</dbReference>
<keyword evidence="3" id="KW-0964">Secreted</keyword>
<dbReference type="GO" id="GO:0007339">
    <property type="term" value="P:binding of sperm to zona pellucida"/>
    <property type="evidence" value="ECO:0007669"/>
    <property type="project" value="TreeGrafter"/>
</dbReference>
<evidence type="ECO:0000256" key="19">
    <source>
        <dbReference type="ARBA" id="ARBA00046716"/>
    </source>
</evidence>
<keyword evidence="5" id="KW-0165">Cleavage on pair of basic residues</keyword>
<dbReference type="GO" id="GO:0035805">
    <property type="term" value="C:egg coat"/>
    <property type="evidence" value="ECO:0007669"/>
    <property type="project" value="UniProtKB-SubCell"/>
</dbReference>
<dbReference type="PANTHER" id="PTHR23343:SF4">
    <property type="entry name" value="ZONA PELLUCIDA SPERM-BINDING PROTEIN 2"/>
    <property type="match status" value="1"/>
</dbReference>
<dbReference type="GO" id="GO:0035804">
    <property type="term" value="F:structural constituent of egg coat"/>
    <property type="evidence" value="ECO:0007669"/>
    <property type="project" value="TreeGrafter"/>
</dbReference>
<dbReference type="PROSITE" id="PS00682">
    <property type="entry name" value="ZP_1"/>
    <property type="match status" value="1"/>
</dbReference>
<feature type="domain" description="ZP" evidence="22">
    <location>
        <begin position="367"/>
        <end position="633"/>
    </location>
</feature>
<comment type="subunit">
    <text evidence="19">Can form homopolymers that assemble into long fibers (in vitro). Polymers of ZP2 and ZP3 organized into long filaments cross-linked by ZP1 homodimers. Interacts with ZP3.</text>
</comment>
<gene>
    <name evidence="23" type="primary">ZP2</name>
</gene>
<dbReference type="Pfam" id="PF00100">
    <property type="entry name" value="Zona_pellucida"/>
    <property type="match status" value="1"/>
</dbReference>
<evidence type="ECO:0000256" key="9">
    <source>
        <dbReference type="ARBA" id="ARBA00023157"/>
    </source>
</evidence>
<dbReference type="InterPro" id="IPR048290">
    <property type="entry name" value="ZP_chr"/>
</dbReference>
<keyword evidence="21" id="KW-0732">Signal</keyword>
<dbReference type="PRINTS" id="PR00023">
    <property type="entry name" value="ZPELLUCIDA"/>
</dbReference>
<comment type="subcellular location">
    <subcellularLocation>
        <location evidence="1">Cell membrane</location>
        <topology evidence="1">Single-pass type I membrane protein</topology>
    </subcellularLocation>
    <subcellularLocation>
        <location evidence="13">Zona pellucida</location>
    </subcellularLocation>
</comment>
<dbReference type="PROSITE" id="PS51034">
    <property type="entry name" value="ZP_2"/>
    <property type="match status" value="1"/>
</dbReference>
<dbReference type="InterPro" id="IPR055356">
    <property type="entry name" value="ZP-N"/>
</dbReference>
<dbReference type="InterPro" id="IPR001507">
    <property type="entry name" value="ZP_dom"/>
</dbReference>
<evidence type="ECO:0000256" key="11">
    <source>
        <dbReference type="ARBA" id="ARBA00023180"/>
    </source>
</evidence>
<dbReference type="InterPro" id="IPR057636">
    <property type="entry name" value="Ig_ZP2_3rd"/>
</dbReference>
<evidence type="ECO:0000313" key="23">
    <source>
        <dbReference type="EMBL" id="ALA55518.1"/>
    </source>
</evidence>
<keyword evidence="11" id="KW-0325">Glycoprotein</keyword>
<evidence type="ECO:0000256" key="14">
    <source>
        <dbReference type="ARBA" id="ARBA00038403"/>
    </source>
</evidence>
<comment type="function">
    <text evidence="18">Component of the zona pellucida, an extracellular matrix surrounding oocytes which mediates sperm binding, induction of the acrosome reaction and prevents post-fertilization polyspermy. The zona pellucida is composed of 3 to 4 glycoproteins, ZP1, ZP2, ZP3, and ZP4. ZP2 may act as a secondary sperm receptor.</text>
</comment>
<evidence type="ECO:0000259" key="22">
    <source>
        <dbReference type="PROSITE" id="PS51034"/>
    </source>
</evidence>
<evidence type="ECO:0000256" key="10">
    <source>
        <dbReference type="ARBA" id="ARBA00023170"/>
    </source>
</evidence>
<dbReference type="FunFam" id="2.60.40.3210:FF:000006">
    <property type="entry name" value="Zona pellucida sperm-binding protein 2"/>
    <property type="match status" value="1"/>
</dbReference>
<feature type="signal peptide" evidence="21">
    <location>
        <begin position="1"/>
        <end position="35"/>
    </location>
</feature>
<dbReference type="Gene3D" id="2.60.40.3210">
    <property type="entry name" value="Zona pellucida, ZP-N domain"/>
    <property type="match status" value="1"/>
</dbReference>
<dbReference type="InterPro" id="IPR057637">
    <property type="entry name" value="Ig_ZP2_1st"/>
</dbReference>
<evidence type="ECO:0000256" key="13">
    <source>
        <dbReference type="ARBA" id="ARBA00024183"/>
    </source>
</evidence>
<dbReference type="Pfam" id="PF23344">
    <property type="entry name" value="ZP-N"/>
    <property type="match status" value="1"/>
</dbReference>
<accession>A0A0N7E4K7</accession>
<dbReference type="InterPro" id="IPR042235">
    <property type="entry name" value="ZP-C_dom"/>
</dbReference>
<dbReference type="Pfam" id="PF23740">
    <property type="entry name" value="Ig_ZP2_3rd"/>
    <property type="match status" value="1"/>
</dbReference>
<protein>
    <recommendedName>
        <fullName evidence="15">Zona pellucida sperm-binding protein 2</fullName>
    </recommendedName>
    <alternativeName>
        <fullName evidence="17">Zona pellucida glycoprotein 2</fullName>
    </alternativeName>
    <alternativeName>
        <fullName evidence="16">Zona pellucida protein A</fullName>
    </alternativeName>
</protein>
<keyword evidence="8 20" id="KW-0472">Membrane</keyword>
<evidence type="ECO:0000256" key="12">
    <source>
        <dbReference type="ARBA" id="ARBA00023279"/>
    </source>
</evidence>
<dbReference type="EMBL" id="KP057615">
    <property type="protein sequence ID" value="ALA55518.1"/>
    <property type="molecule type" value="mRNA"/>
</dbReference>
<evidence type="ECO:0000256" key="18">
    <source>
        <dbReference type="ARBA" id="ARBA00046021"/>
    </source>
</evidence>
<evidence type="ECO:0000256" key="3">
    <source>
        <dbReference type="ARBA" id="ARBA00022525"/>
    </source>
</evidence>
<dbReference type="SMART" id="SM00241">
    <property type="entry name" value="ZP"/>
    <property type="match status" value="1"/>
</dbReference>
<proteinExistence type="evidence at transcript level"/>
<dbReference type="InterPro" id="IPR057638">
    <property type="entry name" value="Ig_ZP2_2nd"/>
</dbReference>
<evidence type="ECO:0000256" key="16">
    <source>
        <dbReference type="ARBA" id="ARBA00042272"/>
    </source>
</evidence>
<reference evidence="23" key="1">
    <citation type="submission" date="2014-10" db="EMBL/GenBank/DDBJ databases">
        <title>Composition of marsupial ZP: molecular and phylogenetic approach.</title>
        <authorList>
            <person name="Moros C."/>
            <person name="Chevret P."/>
            <person name="Holt W.V."/>
            <person name="Esteban-Diaz D."/>
            <person name="Lopez-Bejar M."/>
            <person name="Martinez-Nevado E."/>
            <person name="Ballesta J."/>
            <person name="Aviles M."/>
            <person name="Izquierdo-Rico M."/>
        </authorList>
    </citation>
    <scope>NUCLEOTIDE SEQUENCE</scope>
</reference>
<dbReference type="PANTHER" id="PTHR23343">
    <property type="entry name" value="ZONA PELLUCIDA SPERM-BINDING PROTEIN"/>
    <property type="match status" value="1"/>
</dbReference>
<dbReference type="FunFam" id="2.60.40.4100:FF:000004">
    <property type="entry name" value="Zona pellucida sperm-binding protein 2"/>
    <property type="match status" value="1"/>
</dbReference>
<feature type="chain" id="PRO_5006011580" description="Zona pellucida sperm-binding protein 2" evidence="21">
    <location>
        <begin position="36"/>
        <end position="712"/>
    </location>
</feature>
<keyword evidence="12" id="KW-0278">Fertilization</keyword>
<organism evidence="23">
    <name type="scientific">Notamacropus</name>
    <dbReference type="NCBI Taxonomy" id="1960649"/>
    <lineage>
        <taxon>Eukaryota</taxon>
        <taxon>Metazoa</taxon>
        <taxon>Chordata</taxon>
        <taxon>Craniata</taxon>
        <taxon>Vertebrata</taxon>
        <taxon>Euteleostomi</taxon>
        <taxon>Mammalia</taxon>
        <taxon>Metatheria</taxon>
        <taxon>Diprotodontia</taxon>
        <taxon>Macropodidae</taxon>
    </lineage>
</organism>
<evidence type="ECO:0000256" key="20">
    <source>
        <dbReference type="SAM" id="Phobius"/>
    </source>
</evidence>
<dbReference type="InterPro" id="IPR055355">
    <property type="entry name" value="ZP-C"/>
</dbReference>
<evidence type="ECO:0000256" key="2">
    <source>
        <dbReference type="ARBA" id="ARBA00022475"/>
    </source>
</evidence>
<evidence type="ECO:0000256" key="8">
    <source>
        <dbReference type="ARBA" id="ARBA00023136"/>
    </source>
</evidence>
<evidence type="ECO:0000256" key="4">
    <source>
        <dbReference type="ARBA" id="ARBA00022530"/>
    </source>
</evidence>
<dbReference type="InterPro" id="IPR051148">
    <property type="entry name" value="Zona_Pellucida_Domain_gp"/>
</dbReference>
<sequence length="712" mass="79285">MWRRVFGVRLTGVPKGTCPGPQLPWLFCLMTLVTSAVVGNFSTNSFPGTVACYDDEMKIGFPEDLGNKSWLAYVVDSFGNKILNCAHVMTSENLILSIMYKSCAEMVHGVYQVNLRFLPNETMSNQVVTYRLSCPATQADEALGQMLAPTNCTKDFMSVSFSQILPSFDDETMGTEPQTAWSVIVGDSPKMQTLTLQEAMQRGYSFIIENSKIIFRVSFDAAGVSHYEQENNHLYTVALKLTYGPPEQRLTLSSRMVCILGPATCNSTHMTLIIPEFPGVLTAINIDNHNVPMNSSKISGIAVESRNGSRLHFNKRILKSKVSENGAGIQFYLPSVKLTFQYYGEMVSVITYPEFCQSPVSVVTDSTCTPDGFMDFEVYSHQTKPALNLDTLQVRDTACQPAFKNPSQDMVRFHIPLNGCGTRAKFEGDQAIYENEIHALWTDLPPSKITRDSEFSLTVRCYYTSTDLIVRTNISSPPSPIASVKPGPLSLILQIYPDKSYLQPYRDDQYPIVKYLRQPIYMEVQVVNRNDPSIKLVLDDCWATLSADPTSLPRWNVIVDGCDYTLDNYRTKFHHVGSSVNYPNHYQRFEVTTFAFVSGGQALTSLIYFHCSVLLCDQFYPDSPLCSVTCPGSSRMKRDIIEEKSTIASLPGPVFLVSDQVPSFRGPTDAEGPRYKGTSIALQVGSVLIGEIFVVAVLCLVKCMPSRTRAVS</sequence>
<name>A0A0N7E4K7_9META</name>
<dbReference type="Pfam" id="PF23738">
    <property type="entry name" value="Ig_ZP2_N"/>
    <property type="match status" value="1"/>
</dbReference>
<keyword evidence="10" id="KW-0675">Receptor</keyword>
<dbReference type="Pfam" id="PF23736">
    <property type="entry name" value="Ig_ZP2"/>
    <property type="match status" value="1"/>
</dbReference>